<dbReference type="SMART" id="SM00217">
    <property type="entry name" value="WAP"/>
    <property type="match status" value="1"/>
</dbReference>
<dbReference type="PROSITE" id="PS51390">
    <property type="entry name" value="WAP"/>
    <property type="match status" value="1"/>
</dbReference>
<evidence type="ECO:0000256" key="2">
    <source>
        <dbReference type="SAM" id="SignalP"/>
    </source>
</evidence>
<keyword evidence="2" id="KW-0732">Signal</keyword>
<dbReference type="Ensembl" id="ENSCCRT00010114712.1">
    <property type="protein sequence ID" value="ENSCCRP00010103247.1"/>
    <property type="gene ID" value="ENSCCRG00010045469.1"/>
</dbReference>
<dbReference type="GO" id="GO:0045087">
    <property type="term" value="P:innate immune response"/>
    <property type="evidence" value="ECO:0007669"/>
    <property type="project" value="TreeGrafter"/>
</dbReference>
<dbReference type="GO" id="GO:0005615">
    <property type="term" value="C:extracellular space"/>
    <property type="evidence" value="ECO:0007669"/>
    <property type="project" value="TreeGrafter"/>
</dbReference>
<feature type="chain" id="PRO_5034018142" description="WAP domain-containing protein" evidence="2">
    <location>
        <begin position="24"/>
        <end position="113"/>
    </location>
</feature>
<dbReference type="Pfam" id="PF00095">
    <property type="entry name" value="WAP"/>
    <property type="match status" value="1"/>
</dbReference>
<dbReference type="Gene3D" id="4.10.75.10">
    <property type="entry name" value="Elafin-like"/>
    <property type="match status" value="1"/>
</dbReference>
<dbReference type="Proteomes" id="UP000694427">
    <property type="component" value="Unplaced"/>
</dbReference>
<feature type="compositionally biased region" description="Basic and acidic residues" evidence="1">
    <location>
        <begin position="96"/>
        <end position="113"/>
    </location>
</feature>
<dbReference type="PANTHER" id="PTHR19441">
    <property type="entry name" value="WHEY ACDIC PROTEIN WAP"/>
    <property type="match status" value="1"/>
</dbReference>
<evidence type="ECO:0000313" key="5">
    <source>
        <dbReference type="Proteomes" id="UP000694427"/>
    </source>
</evidence>
<dbReference type="PANTHER" id="PTHR19441:SF95">
    <property type="entry name" value="PERLWAPIN ISOFORM X1"/>
    <property type="match status" value="1"/>
</dbReference>
<sequence>MHAFDMIAVLCFFLIFFLFDDYGFHVIYISEKPGVCPGNNHNTSGVCVGMCFHDGECLNDEKCCSNGCGYQCMPPYKGGEESARDLRTPATTSADCPDHELPNRQDNTDRRGS</sequence>
<protein>
    <recommendedName>
        <fullName evidence="3">WAP domain-containing protein</fullName>
    </recommendedName>
</protein>
<dbReference type="InterPro" id="IPR050514">
    <property type="entry name" value="WAP_four-disulfide_core"/>
</dbReference>
<proteinExistence type="predicted"/>
<evidence type="ECO:0000259" key="3">
    <source>
        <dbReference type="PROSITE" id="PS51390"/>
    </source>
</evidence>
<feature type="signal peptide" evidence="2">
    <location>
        <begin position="1"/>
        <end position="23"/>
    </location>
</feature>
<dbReference type="SUPFAM" id="SSF57256">
    <property type="entry name" value="Elafin-like"/>
    <property type="match status" value="1"/>
</dbReference>
<dbReference type="GO" id="GO:0019731">
    <property type="term" value="P:antibacterial humoral response"/>
    <property type="evidence" value="ECO:0007669"/>
    <property type="project" value="TreeGrafter"/>
</dbReference>
<accession>A0A8C1PCI9</accession>
<dbReference type="InterPro" id="IPR036645">
    <property type="entry name" value="Elafin-like_sf"/>
</dbReference>
<evidence type="ECO:0000256" key="1">
    <source>
        <dbReference type="SAM" id="MobiDB-lite"/>
    </source>
</evidence>
<dbReference type="CDD" id="cd00199">
    <property type="entry name" value="WAP"/>
    <property type="match status" value="1"/>
</dbReference>
<organism evidence="4 5">
    <name type="scientific">Cyprinus carpio</name>
    <name type="common">Common carp</name>
    <dbReference type="NCBI Taxonomy" id="7962"/>
    <lineage>
        <taxon>Eukaryota</taxon>
        <taxon>Metazoa</taxon>
        <taxon>Chordata</taxon>
        <taxon>Craniata</taxon>
        <taxon>Vertebrata</taxon>
        <taxon>Euteleostomi</taxon>
        <taxon>Actinopterygii</taxon>
        <taxon>Neopterygii</taxon>
        <taxon>Teleostei</taxon>
        <taxon>Ostariophysi</taxon>
        <taxon>Cypriniformes</taxon>
        <taxon>Cyprinidae</taxon>
        <taxon>Cyprininae</taxon>
        <taxon>Cyprinus</taxon>
    </lineage>
</organism>
<reference evidence="4" key="2">
    <citation type="submission" date="2025-09" db="UniProtKB">
        <authorList>
            <consortium name="Ensembl"/>
        </authorList>
    </citation>
    <scope>IDENTIFICATION</scope>
</reference>
<dbReference type="GO" id="GO:0004867">
    <property type="term" value="F:serine-type endopeptidase inhibitor activity"/>
    <property type="evidence" value="ECO:0007669"/>
    <property type="project" value="TreeGrafter"/>
</dbReference>
<reference evidence="4" key="1">
    <citation type="submission" date="2025-08" db="UniProtKB">
        <authorList>
            <consortium name="Ensembl"/>
        </authorList>
    </citation>
    <scope>IDENTIFICATION</scope>
</reference>
<name>A0A8C1PCI9_CYPCA</name>
<keyword evidence="5" id="KW-1185">Reference proteome</keyword>
<feature type="domain" description="WAP" evidence="3">
    <location>
        <begin position="29"/>
        <end position="76"/>
    </location>
</feature>
<feature type="region of interest" description="Disordered" evidence="1">
    <location>
        <begin position="80"/>
        <end position="113"/>
    </location>
</feature>
<evidence type="ECO:0000313" key="4">
    <source>
        <dbReference type="Ensembl" id="ENSCCRP00010103247.1"/>
    </source>
</evidence>
<dbReference type="AlphaFoldDB" id="A0A8C1PCI9"/>
<dbReference type="PRINTS" id="PR00003">
    <property type="entry name" value="4DISULPHCORE"/>
</dbReference>
<dbReference type="InterPro" id="IPR008197">
    <property type="entry name" value="WAP_dom"/>
</dbReference>